<name>A0A7D9DFR8_PARCT</name>
<evidence type="ECO:0000313" key="2">
    <source>
        <dbReference type="Proteomes" id="UP001152795"/>
    </source>
</evidence>
<dbReference type="Gene3D" id="3.80.10.10">
    <property type="entry name" value="Ribonuclease Inhibitor"/>
    <property type="match status" value="1"/>
</dbReference>
<proteinExistence type="predicted"/>
<gene>
    <name evidence="1" type="ORF">PACLA_8A060629</name>
</gene>
<dbReference type="EMBL" id="CACRXK020000773">
    <property type="protein sequence ID" value="CAB3984696.1"/>
    <property type="molecule type" value="Genomic_DNA"/>
</dbReference>
<protein>
    <submittedName>
        <fullName evidence="1">Uncharacterized protein</fullName>
    </submittedName>
</protein>
<evidence type="ECO:0000313" key="1">
    <source>
        <dbReference type="EMBL" id="CAB3984696.1"/>
    </source>
</evidence>
<sequence length="130" mass="14893">MCSETEPSWKDCPTDEVKKLIDCSHFGLTKIPLDIYDSSWNEIRFSRNPFTCDCTMNTFLHDERFPEYLRRTKDLKNAECAQPTSYAGVGILKLADDPTFCKDGGEKIEQGLRFEISLKRLVASDCTVVR</sequence>
<comment type="caution">
    <text evidence="1">The sequence shown here is derived from an EMBL/GenBank/DDBJ whole genome shotgun (WGS) entry which is preliminary data.</text>
</comment>
<accession>A0A7D9DFR8</accession>
<dbReference type="AlphaFoldDB" id="A0A7D9DFR8"/>
<reference evidence="1" key="1">
    <citation type="submission" date="2020-04" db="EMBL/GenBank/DDBJ databases">
        <authorList>
            <person name="Alioto T."/>
            <person name="Alioto T."/>
            <person name="Gomez Garrido J."/>
        </authorList>
    </citation>
    <scope>NUCLEOTIDE SEQUENCE</scope>
    <source>
        <strain evidence="1">A484AB</strain>
    </source>
</reference>
<dbReference type="Proteomes" id="UP001152795">
    <property type="component" value="Unassembled WGS sequence"/>
</dbReference>
<dbReference type="InterPro" id="IPR032675">
    <property type="entry name" value="LRR_dom_sf"/>
</dbReference>
<keyword evidence="2" id="KW-1185">Reference proteome</keyword>
<organism evidence="1 2">
    <name type="scientific">Paramuricea clavata</name>
    <name type="common">Red gorgonian</name>
    <name type="synonym">Violescent sea-whip</name>
    <dbReference type="NCBI Taxonomy" id="317549"/>
    <lineage>
        <taxon>Eukaryota</taxon>
        <taxon>Metazoa</taxon>
        <taxon>Cnidaria</taxon>
        <taxon>Anthozoa</taxon>
        <taxon>Octocorallia</taxon>
        <taxon>Malacalcyonacea</taxon>
        <taxon>Plexauridae</taxon>
        <taxon>Paramuricea</taxon>
    </lineage>
</organism>